<dbReference type="OrthoDB" id="5145566at2"/>
<dbReference type="Proteomes" id="UP000018291">
    <property type="component" value="Unassembled WGS sequence"/>
</dbReference>
<reference evidence="2 3" key="1">
    <citation type="journal article" date="2013" name="ISME J.">
        <title>Metabolic model for the filamentous 'Candidatus Microthrix parvicella' based on genomic and metagenomic analyses.</title>
        <authorList>
            <person name="Jon McIlroy S."/>
            <person name="Kristiansen R."/>
            <person name="Albertsen M."/>
            <person name="Michael Karst S."/>
            <person name="Rossetti S."/>
            <person name="Lund Nielsen J."/>
            <person name="Tandoi V."/>
            <person name="James Seviour R."/>
            <person name="Nielsen P.H."/>
        </authorList>
    </citation>
    <scope>NUCLEOTIDE SEQUENCE [LARGE SCALE GENOMIC DNA]</scope>
    <source>
        <strain evidence="2 3">RN1</strain>
    </source>
</reference>
<accession>R4YVH9</accession>
<dbReference type="STRING" id="1229780.BN381_10135"/>
<evidence type="ECO:0000313" key="2">
    <source>
        <dbReference type="EMBL" id="CCM61904.1"/>
    </source>
</evidence>
<keyword evidence="1" id="KW-1133">Transmembrane helix</keyword>
<dbReference type="RefSeq" id="WP_012222791.1">
    <property type="nucleotide sequence ID" value="NZ_HG422565.1"/>
</dbReference>
<dbReference type="HOGENOM" id="CLU_1977517_0_0_11"/>
<name>R4YVH9_9ACTN</name>
<keyword evidence="1" id="KW-0472">Membrane</keyword>
<keyword evidence="1" id="KW-0812">Transmembrane</keyword>
<evidence type="ECO:0000313" key="3">
    <source>
        <dbReference type="Proteomes" id="UP000018291"/>
    </source>
</evidence>
<sequence length="126" mass="12844">MQISFSPRDARKVLVGIRSCVGIGSLVAPRKLGALFGIDVKNNEAAIYPLRLFGARELFMTAPFVLGASDEVTSLALQGGIAVDAADVLAASAAGTTGVMDKRSAVMAGAVALAAVGLGIYACMEE</sequence>
<dbReference type="AlphaFoldDB" id="R4YVH9"/>
<comment type="caution">
    <text evidence="2">The sequence shown here is derived from an EMBL/GenBank/DDBJ whole genome shotgun (WGS) entry which is preliminary data.</text>
</comment>
<gene>
    <name evidence="2" type="ORF">BN381_10135</name>
</gene>
<dbReference type="EMBL" id="CANL01000001">
    <property type="protein sequence ID" value="CCM61904.1"/>
    <property type="molecule type" value="Genomic_DNA"/>
</dbReference>
<keyword evidence="3" id="KW-1185">Reference proteome</keyword>
<evidence type="ECO:0000256" key="1">
    <source>
        <dbReference type="SAM" id="Phobius"/>
    </source>
</evidence>
<protein>
    <submittedName>
        <fullName evidence="2">Uncharacterized protein</fullName>
    </submittedName>
</protein>
<proteinExistence type="predicted"/>
<organism evidence="2 3">
    <name type="scientific">Candidatus Neomicrothrix parvicella RN1</name>
    <dbReference type="NCBI Taxonomy" id="1229780"/>
    <lineage>
        <taxon>Bacteria</taxon>
        <taxon>Bacillati</taxon>
        <taxon>Actinomycetota</taxon>
        <taxon>Acidimicrobiia</taxon>
        <taxon>Acidimicrobiales</taxon>
        <taxon>Microthrixaceae</taxon>
        <taxon>Candidatus Neomicrothrix</taxon>
    </lineage>
</organism>
<feature type="transmembrane region" description="Helical" evidence="1">
    <location>
        <begin position="105"/>
        <end position="124"/>
    </location>
</feature>